<gene>
    <name evidence="3" type="ORF">COM27_01940</name>
</gene>
<evidence type="ECO:0000259" key="1">
    <source>
        <dbReference type="Pfam" id="PF13280"/>
    </source>
</evidence>
<dbReference type="InterPro" id="IPR051534">
    <property type="entry name" value="CBASS_pafABC_assoc_protein"/>
</dbReference>
<dbReference type="EMBL" id="NVIY01000004">
    <property type="protein sequence ID" value="PGD39727.1"/>
    <property type="molecule type" value="Genomic_DNA"/>
</dbReference>
<feature type="domain" description="WCX" evidence="2">
    <location>
        <begin position="244"/>
        <end position="318"/>
    </location>
</feature>
<proteinExistence type="predicted"/>
<dbReference type="InterPro" id="IPR026881">
    <property type="entry name" value="WYL_dom"/>
</dbReference>
<organism evidence="3 4">
    <name type="scientific">Bacillus wiedmannii</name>
    <dbReference type="NCBI Taxonomy" id="1890302"/>
    <lineage>
        <taxon>Bacteria</taxon>
        <taxon>Bacillati</taxon>
        <taxon>Bacillota</taxon>
        <taxon>Bacilli</taxon>
        <taxon>Bacillales</taxon>
        <taxon>Bacillaceae</taxon>
        <taxon>Bacillus</taxon>
        <taxon>Bacillus cereus group</taxon>
    </lineage>
</organism>
<accession>A0A2B6SDS3</accession>
<comment type="caution">
    <text evidence="3">The sequence shown here is derived from an EMBL/GenBank/DDBJ whole genome shotgun (WGS) entry which is preliminary data.</text>
</comment>
<evidence type="ECO:0000313" key="3">
    <source>
        <dbReference type="EMBL" id="PGD39727.1"/>
    </source>
</evidence>
<name>A0A2B6SDS3_9BACI</name>
<dbReference type="Pfam" id="PF25583">
    <property type="entry name" value="WCX"/>
    <property type="match status" value="1"/>
</dbReference>
<dbReference type="Pfam" id="PF13280">
    <property type="entry name" value="WYL"/>
    <property type="match status" value="1"/>
</dbReference>
<dbReference type="InterPro" id="IPR057727">
    <property type="entry name" value="WCX_dom"/>
</dbReference>
<feature type="domain" description="WYL" evidence="1">
    <location>
        <begin position="145"/>
        <end position="213"/>
    </location>
</feature>
<evidence type="ECO:0000259" key="2">
    <source>
        <dbReference type="Pfam" id="PF25583"/>
    </source>
</evidence>
<reference evidence="3 4" key="1">
    <citation type="submission" date="2017-09" db="EMBL/GenBank/DDBJ databases">
        <title>Large-scale bioinformatics analysis of Bacillus genomes uncovers conserved roles of natural products in bacterial physiology.</title>
        <authorList>
            <consortium name="Agbiome Team Llc"/>
            <person name="Bleich R.M."/>
            <person name="Grubbs K.J."/>
            <person name="Santa Maria K.C."/>
            <person name="Allen S.E."/>
            <person name="Farag S."/>
            <person name="Shank E.A."/>
            <person name="Bowers A."/>
        </authorList>
    </citation>
    <scope>NUCLEOTIDE SEQUENCE [LARGE SCALE GENOMIC DNA]</scope>
    <source>
        <strain evidence="3 4">AFS065610</strain>
    </source>
</reference>
<evidence type="ECO:0000313" key="4">
    <source>
        <dbReference type="Proteomes" id="UP000223472"/>
    </source>
</evidence>
<sequence>MSDKQGQMYRILSMYDRLRNEKSINKQIEAVNFHVSEKTIQRDIDHLRGYIETNMVNGYVEYDRKTNAYNLSSENKNSLTNEKIFAILKVLLESRAFPKNEMYQIIDSLTGLAQTESQGIIKKMTANEKILYGELQHQKDVSGLLWQLAQAIQFKKVIHFQYQREFDQFPHERIVKPVGVIFSEYYFYLVAYQTKYDFDFPTIYRIDRMNALHIKEQHFSIPYSDRFQEGEFRKRVQFMYTGELIKVKFKFKGPSQQAVLDRLPTATIISKDESGILFEAEVFGQGIKMWILSQGEHIEVLEPLEFRNEVMKSLREMLSLYEENEENS</sequence>
<dbReference type="PROSITE" id="PS52050">
    <property type="entry name" value="WYL"/>
    <property type="match status" value="1"/>
</dbReference>
<dbReference type="RefSeq" id="WP_098646427.1">
    <property type="nucleotide sequence ID" value="NZ_NVIY01000004.1"/>
</dbReference>
<dbReference type="PANTHER" id="PTHR34580:SF1">
    <property type="entry name" value="PROTEIN PAFC"/>
    <property type="match status" value="1"/>
</dbReference>
<protein>
    <submittedName>
        <fullName evidence="3">WYL domain-containing protein</fullName>
    </submittedName>
</protein>
<dbReference type="PANTHER" id="PTHR34580">
    <property type="match status" value="1"/>
</dbReference>
<dbReference type="Proteomes" id="UP000223472">
    <property type="component" value="Unassembled WGS sequence"/>
</dbReference>
<dbReference type="AlphaFoldDB" id="A0A2B6SDS3"/>